<accession>A0ABS9ZY92</accession>
<dbReference type="InterPro" id="IPR014914">
    <property type="entry name" value="RES_dom"/>
</dbReference>
<dbReference type="Pfam" id="PF08808">
    <property type="entry name" value="RES"/>
    <property type="match status" value="1"/>
</dbReference>
<dbReference type="Proteomes" id="UP001165460">
    <property type="component" value="Unassembled WGS sequence"/>
</dbReference>
<keyword evidence="3" id="KW-1185">Reference proteome</keyword>
<evidence type="ECO:0000313" key="2">
    <source>
        <dbReference type="EMBL" id="MCJ0743278.1"/>
    </source>
</evidence>
<name>A0ABS9ZY92_9SPHI</name>
<dbReference type="RefSeq" id="WP_243362406.1">
    <property type="nucleotide sequence ID" value="NZ_JALGBH010000002.1"/>
</dbReference>
<proteinExistence type="predicted"/>
<sequence length="154" mass="18023">MIVYRIAHIKYIDDREGMGAKLFGGRWNEVNSPCIYTSQQVSLAFLEKLVHARAKEQMTDIALLEIELPDESEIILNVDDKKLTKNWEDDIHYTQWIGSQFLEDLSILAFSVPSVLVPFERNYVINTRSSFFKEIKFKRTFNLTTDLRFLSKLL</sequence>
<organism evidence="2 3">
    <name type="scientific">Pedobacter montanisoli</name>
    <dbReference type="NCBI Taxonomy" id="2923277"/>
    <lineage>
        <taxon>Bacteria</taxon>
        <taxon>Pseudomonadati</taxon>
        <taxon>Bacteroidota</taxon>
        <taxon>Sphingobacteriia</taxon>
        <taxon>Sphingobacteriales</taxon>
        <taxon>Sphingobacteriaceae</taxon>
        <taxon>Pedobacter</taxon>
    </lineage>
</organism>
<feature type="domain" description="RES" evidence="1">
    <location>
        <begin position="14"/>
        <end position="138"/>
    </location>
</feature>
<dbReference type="SMART" id="SM00953">
    <property type="entry name" value="RES"/>
    <property type="match status" value="1"/>
</dbReference>
<evidence type="ECO:0000259" key="1">
    <source>
        <dbReference type="SMART" id="SM00953"/>
    </source>
</evidence>
<comment type="caution">
    <text evidence="2">The sequence shown here is derived from an EMBL/GenBank/DDBJ whole genome shotgun (WGS) entry which is preliminary data.</text>
</comment>
<gene>
    <name evidence="2" type="ORF">MMF97_11180</name>
</gene>
<evidence type="ECO:0000313" key="3">
    <source>
        <dbReference type="Proteomes" id="UP001165460"/>
    </source>
</evidence>
<dbReference type="EMBL" id="JALGBH010000002">
    <property type="protein sequence ID" value="MCJ0743278.1"/>
    <property type="molecule type" value="Genomic_DNA"/>
</dbReference>
<protein>
    <submittedName>
        <fullName evidence="2">RES family NAD+ phosphorylase</fullName>
    </submittedName>
</protein>
<reference evidence="2" key="1">
    <citation type="submission" date="2022-03" db="EMBL/GenBank/DDBJ databases">
        <authorList>
            <person name="Woo C.Y."/>
        </authorList>
    </citation>
    <scope>NUCLEOTIDE SEQUENCE</scope>
    <source>
        <strain evidence="2">CYS-01</strain>
    </source>
</reference>